<reference evidence="5 6" key="1">
    <citation type="submission" date="2018-02" db="EMBL/GenBank/DDBJ databases">
        <title>Whole genome sequencing of endophytic bacterium.</title>
        <authorList>
            <person name="Eedara R."/>
            <person name="Podile A.R."/>
        </authorList>
    </citation>
    <scope>NUCLEOTIDE SEQUENCE [LARGE SCALE GENOMIC DNA]</scope>
    <source>
        <strain evidence="5 6">RP1T</strain>
    </source>
</reference>
<feature type="chain" id="PRO_5015461915" evidence="4">
    <location>
        <begin position="23"/>
        <end position="153"/>
    </location>
</feature>
<evidence type="ECO:0000256" key="2">
    <source>
        <dbReference type="ARBA" id="ARBA00022803"/>
    </source>
</evidence>
<dbReference type="SUPFAM" id="SSF48452">
    <property type="entry name" value="TPR-like"/>
    <property type="match status" value="1"/>
</dbReference>
<dbReference type="Gene3D" id="1.25.40.10">
    <property type="entry name" value="Tetratricopeptide repeat domain"/>
    <property type="match status" value="1"/>
</dbReference>
<keyword evidence="1" id="KW-0677">Repeat</keyword>
<keyword evidence="6" id="KW-1185">Reference proteome</keyword>
<dbReference type="InterPro" id="IPR019734">
    <property type="entry name" value="TPR_rpt"/>
</dbReference>
<keyword evidence="4" id="KW-0732">Signal</keyword>
<evidence type="ECO:0000256" key="4">
    <source>
        <dbReference type="SAM" id="SignalP"/>
    </source>
</evidence>
<gene>
    <name evidence="5" type="ORF">C5L14_23425</name>
</gene>
<keyword evidence="2 3" id="KW-0802">TPR repeat</keyword>
<name>A0A2S9Q6F5_9HYPH</name>
<dbReference type="AlphaFoldDB" id="A0A2S9Q6F5"/>
<evidence type="ECO:0000313" key="6">
    <source>
        <dbReference type="Proteomes" id="UP000237682"/>
    </source>
</evidence>
<evidence type="ECO:0000313" key="5">
    <source>
        <dbReference type="EMBL" id="PRH84917.1"/>
    </source>
</evidence>
<protein>
    <submittedName>
        <fullName evidence="5">Uncharacterized protein</fullName>
    </submittedName>
</protein>
<dbReference type="RefSeq" id="WP_105864503.1">
    <property type="nucleotide sequence ID" value="NZ_PUEJ01000010.1"/>
</dbReference>
<dbReference type="EMBL" id="PUEJ01000010">
    <property type="protein sequence ID" value="PRH84917.1"/>
    <property type="molecule type" value="Genomic_DNA"/>
</dbReference>
<organism evidence="5 6">
    <name type="scientific">Labrys okinawensis</name>
    <dbReference type="NCBI Taxonomy" id="346911"/>
    <lineage>
        <taxon>Bacteria</taxon>
        <taxon>Pseudomonadati</taxon>
        <taxon>Pseudomonadota</taxon>
        <taxon>Alphaproteobacteria</taxon>
        <taxon>Hyphomicrobiales</taxon>
        <taxon>Xanthobacteraceae</taxon>
        <taxon>Labrys</taxon>
    </lineage>
</organism>
<feature type="repeat" description="TPR" evidence="3">
    <location>
        <begin position="68"/>
        <end position="101"/>
    </location>
</feature>
<dbReference type="InterPro" id="IPR013105">
    <property type="entry name" value="TPR_2"/>
</dbReference>
<sequence>MPRLHGLASALALLLATGPASAADTSSDAPAAAATPDLASIRAQIKVEDYKAAIAALQPLADQGSKDPDVYNLLGFSLRKSGDRKTAQTFYEKALVIDPNHKGALEYQGELFIENGDLPKAQQNLAALVKLCPQGCEEREDLEKALAQAAKPK</sequence>
<dbReference type="Pfam" id="PF07719">
    <property type="entry name" value="TPR_2"/>
    <property type="match status" value="1"/>
</dbReference>
<feature type="signal peptide" evidence="4">
    <location>
        <begin position="1"/>
        <end position="22"/>
    </location>
</feature>
<dbReference type="OrthoDB" id="8592798at2"/>
<dbReference type="InterPro" id="IPR011990">
    <property type="entry name" value="TPR-like_helical_dom_sf"/>
</dbReference>
<dbReference type="Proteomes" id="UP000237682">
    <property type="component" value="Unassembled WGS sequence"/>
</dbReference>
<evidence type="ECO:0000256" key="1">
    <source>
        <dbReference type="ARBA" id="ARBA00022737"/>
    </source>
</evidence>
<comment type="caution">
    <text evidence="5">The sequence shown here is derived from an EMBL/GenBank/DDBJ whole genome shotgun (WGS) entry which is preliminary data.</text>
</comment>
<proteinExistence type="predicted"/>
<evidence type="ECO:0000256" key="3">
    <source>
        <dbReference type="PROSITE-ProRule" id="PRU00339"/>
    </source>
</evidence>
<accession>A0A2S9Q6F5</accession>
<dbReference type="PROSITE" id="PS50005">
    <property type="entry name" value="TPR"/>
    <property type="match status" value="1"/>
</dbReference>
<dbReference type="SMART" id="SM00028">
    <property type="entry name" value="TPR"/>
    <property type="match status" value="1"/>
</dbReference>